<dbReference type="GO" id="GO:0030010">
    <property type="term" value="P:establishment of cell polarity"/>
    <property type="evidence" value="ECO:0007669"/>
    <property type="project" value="TreeGrafter"/>
</dbReference>
<dbReference type="PANTHER" id="PTHR47339">
    <property type="entry name" value="CELL DIVISION CONTROL PROTEIN 24"/>
    <property type="match status" value="1"/>
</dbReference>
<dbReference type="Pfam" id="PF00621">
    <property type="entry name" value="RhoGEF"/>
    <property type="match status" value="1"/>
</dbReference>
<name>A0A9P8P3S3_9ASCO</name>
<dbReference type="InterPro" id="IPR010481">
    <property type="entry name" value="Cdc24/Scd1_N"/>
</dbReference>
<accession>A0A9P8P3S3</accession>
<dbReference type="GO" id="GO:0000935">
    <property type="term" value="C:division septum"/>
    <property type="evidence" value="ECO:0007669"/>
    <property type="project" value="TreeGrafter"/>
</dbReference>
<proteinExistence type="predicted"/>
<dbReference type="PANTHER" id="PTHR47339:SF1">
    <property type="entry name" value="CELL DIVISION CONTROL PROTEIN 24"/>
    <property type="match status" value="1"/>
</dbReference>
<dbReference type="EMBL" id="JAEUBD010001178">
    <property type="protein sequence ID" value="KAH3664717.1"/>
    <property type="molecule type" value="Genomic_DNA"/>
</dbReference>
<dbReference type="GO" id="GO:0005085">
    <property type="term" value="F:guanyl-nucleotide exchange factor activity"/>
    <property type="evidence" value="ECO:0007669"/>
    <property type="project" value="InterPro"/>
</dbReference>
<protein>
    <recommendedName>
        <fullName evidence="1">DH domain-containing protein</fullName>
    </recommendedName>
</protein>
<dbReference type="InterPro" id="IPR000219">
    <property type="entry name" value="DH_dom"/>
</dbReference>
<gene>
    <name evidence="2" type="ORF">OGATHE_003532</name>
</gene>
<feature type="domain" description="DH" evidence="1">
    <location>
        <begin position="216"/>
        <end position="290"/>
    </location>
</feature>
<keyword evidence="3" id="KW-1185">Reference proteome</keyword>
<dbReference type="InterPro" id="IPR035899">
    <property type="entry name" value="DBL_dom_sf"/>
</dbReference>
<reference evidence="2" key="2">
    <citation type="submission" date="2021-01" db="EMBL/GenBank/DDBJ databases">
        <authorList>
            <person name="Schikora-Tamarit M.A."/>
        </authorList>
    </citation>
    <scope>NUCLEOTIDE SEQUENCE</scope>
    <source>
        <strain evidence="2">NCAIM Y.01608</strain>
    </source>
</reference>
<dbReference type="SUPFAM" id="SSF48065">
    <property type="entry name" value="DBL homology domain (DH-domain)"/>
    <property type="match status" value="1"/>
</dbReference>
<organism evidence="2 3">
    <name type="scientific">Ogataea polymorpha</name>
    <dbReference type="NCBI Taxonomy" id="460523"/>
    <lineage>
        <taxon>Eukaryota</taxon>
        <taxon>Fungi</taxon>
        <taxon>Dikarya</taxon>
        <taxon>Ascomycota</taxon>
        <taxon>Saccharomycotina</taxon>
        <taxon>Pichiomycetes</taxon>
        <taxon>Pichiales</taxon>
        <taxon>Pichiaceae</taxon>
        <taxon>Ogataea</taxon>
    </lineage>
</organism>
<dbReference type="GO" id="GO:0005737">
    <property type="term" value="C:cytoplasm"/>
    <property type="evidence" value="ECO:0007669"/>
    <property type="project" value="TreeGrafter"/>
</dbReference>
<dbReference type="AlphaFoldDB" id="A0A9P8P3S3"/>
<dbReference type="GO" id="GO:0043332">
    <property type="term" value="C:mating projection tip"/>
    <property type="evidence" value="ECO:0007669"/>
    <property type="project" value="TreeGrafter"/>
</dbReference>
<dbReference type="Proteomes" id="UP000788993">
    <property type="component" value="Unassembled WGS sequence"/>
</dbReference>
<dbReference type="GO" id="GO:0031106">
    <property type="term" value="P:septin ring organization"/>
    <property type="evidence" value="ECO:0007669"/>
    <property type="project" value="TreeGrafter"/>
</dbReference>
<dbReference type="Gene3D" id="1.20.900.10">
    <property type="entry name" value="Dbl homology (DH) domain"/>
    <property type="match status" value="1"/>
</dbReference>
<dbReference type="InterPro" id="IPR053026">
    <property type="entry name" value="CDC42_GEF"/>
</dbReference>
<sequence length="290" mass="32496">MPSASRTPSGPIASQSLIMNKRAAHKDSLYYIALRLLERLSKVPGMTPYLELAYSAAEDCAEQQAYALSCRSSQRRSGSDARSSDSLLSYWDSTLFTFSAGILPAQTSHDPVTPLLKLFQQGAPLCLIFNTLSPENKIELVLSDDIKVCKMSVYKFLSACKQHLNIRDDELFSITSVFSDDTNHLLQVIAAVNLVLDFEPKFDAADVPDQVHVDDARSRVVREIVESERKYVQDLEILHQFRAELIRAELISSENINLLFPNLPEIVDFQRRASASTSPGRCTRPRRSTL</sequence>
<dbReference type="GO" id="GO:0005634">
    <property type="term" value="C:nucleus"/>
    <property type="evidence" value="ECO:0007669"/>
    <property type="project" value="TreeGrafter"/>
</dbReference>
<comment type="caution">
    <text evidence="2">The sequence shown here is derived from an EMBL/GenBank/DDBJ whole genome shotgun (WGS) entry which is preliminary data.</text>
</comment>
<evidence type="ECO:0000313" key="3">
    <source>
        <dbReference type="Proteomes" id="UP000788993"/>
    </source>
</evidence>
<evidence type="ECO:0000313" key="2">
    <source>
        <dbReference type="EMBL" id="KAH3664717.1"/>
    </source>
</evidence>
<reference evidence="2" key="1">
    <citation type="journal article" date="2021" name="Open Biol.">
        <title>Shared evolutionary footprints suggest mitochondrial oxidative damage underlies multiple complex I losses in fungi.</title>
        <authorList>
            <person name="Schikora-Tamarit M.A."/>
            <person name="Marcet-Houben M."/>
            <person name="Nosek J."/>
            <person name="Gabaldon T."/>
        </authorList>
    </citation>
    <scope>NUCLEOTIDE SEQUENCE</scope>
    <source>
        <strain evidence="2">NCAIM Y.01608</strain>
    </source>
</reference>
<evidence type="ECO:0000259" key="1">
    <source>
        <dbReference type="PROSITE" id="PS50010"/>
    </source>
</evidence>
<dbReference type="PROSITE" id="PS50010">
    <property type="entry name" value="DH_2"/>
    <property type="match status" value="1"/>
</dbReference>
<dbReference type="Pfam" id="PF06395">
    <property type="entry name" value="CDC24"/>
    <property type="match status" value="1"/>
</dbReference>